<proteinExistence type="predicted"/>
<evidence type="ECO:0000313" key="2">
    <source>
        <dbReference type="EMBL" id="MBC6445671.1"/>
    </source>
</evidence>
<gene>
    <name evidence="2" type="ORF">GPZ80_00585</name>
</gene>
<comment type="caution">
    <text evidence="2">The sequence shown here is derived from an EMBL/GenBank/DDBJ whole genome shotgun (WGS) entry which is preliminary data.</text>
</comment>
<dbReference type="EMBL" id="JABVED010000001">
    <property type="protein sequence ID" value="MBC6445671.1"/>
    <property type="molecule type" value="Genomic_DNA"/>
</dbReference>
<evidence type="ECO:0000259" key="1">
    <source>
        <dbReference type="Pfam" id="PF24705"/>
    </source>
</evidence>
<dbReference type="Pfam" id="PF24705">
    <property type="entry name" value="DUF7668"/>
    <property type="match status" value="1"/>
</dbReference>
<organism evidence="2 3">
    <name type="scientific">Actinokineospora xionganensis</name>
    <dbReference type="NCBI Taxonomy" id="2684470"/>
    <lineage>
        <taxon>Bacteria</taxon>
        <taxon>Bacillati</taxon>
        <taxon>Actinomycetota</taxon>
        <taxon>Actinomycetes</taxon>
        <taxon>Pseudonocardiales</taxon>
        <taxon>Pseudonocardiaceae</taxon>
        <taxon>Actinokineospora</taxon>
    </lineage>
</organism>
<name>A0ABR7KZY6_9PSEU</name>
<dbReference type="RefSeq" id="WP_187217742.1">
    <property type="nucleotide sequence ID" value="NZ_JABVED010000001.1"/>
</dbReference>
<sequence>MVPAEAVQALRIAVGLLVEPSHDTLERMTQGKRLTAEMMTTALRDYGRTFVRPPAAAYADLDAYEGTRDGKRVYKVDFPLWTAEEGRSDLELRATLVEVMSGVYGVEIDDILVA</sequence>
<reference evidence="2 3" key="1">
    <citation type="submission" date="2020-06" db="EMBL/GenBank/DDBJ databases">
        <title>Actinokineospora xiongansis sp. nov., isolated from soil of Baiyangdian.</title>
        <authorList>
            <person name="Zhang X."/>
        </authorList>
    </citation>
    <scope>NUCLEOTIDE SEQUENCE [LARGE SCALE GENOMIC DNA]</scope>
    <source>
        <strain evidence="2 3">HBU206404</strain>
    </source>
</reference>
<accession>A0ABR7KZY6</accession>
<feature type="domain" description="DUF7668" evidence="1">
    <location>
        <begin position="19"/>
        <end position="113"/>
    </location>
</feature>
<dbReference type="Proteomes" id="UP000734823">
    <property type="component" value="Unassembled WGS sequence"/>
</dbReference>
<keyword evidence="3" id="KW-1185">Reference proteome</keyword>
<protein>
    <recommendedName>
        <fullName evidence="1">DUF7668 domain-containing protein</fullName>
    </recommendedName>
</protein>
<dbReference type="InterPro" id="IPR056085">
    <property type="entry name" value="DUF7668"/>
</dbReference>
<evidence type="ECO:0000313" key="3">
    <source>
        <dbReference type="Proteomes" id="UP000734823"/>
    </source>
</evidence>